<dbReference type="Pfam" id="PF09604">
    <property type="entry name" value="Potass_KdpF"/>
    <property type="match status" value="1"/>
</dbReference>
<organism evidence="2 3">
    <name type="scientific">Blautia pseudococcoides</name>
    <dbReference type="NCBI Taxonomy" id="1796616"/>
    <lineage>
        <taxon>Bacteria</taxon>
        <taxon>Bacillati</taxon>
        <taxon>Bacillota</taxon>
        <taxon>Clostridia</taxon>
        <taxon>Lachnospirales</taxon>
        <taxon>Lachnospiraceae</taxon>
        <taxon>Blautia</taxon>
    </lineage>
</organism>
<feature type="transmembrane region" description="Helical" evidence="1">
    <location>
        <begin position="6"/>
        <end position="26"/>
    </location>
</feature>
<name>A0A1V0QEI6_9FIRM</name>
<dbReference type="RefSeq" id="WP_084043373.1">
    <property type="nucleotide sequence ID" value="NZ_CP053228.1"/>
</dbReference>
<protein>
    <submittedName>
        <fullName evidence="2">Uncharacterized protein</fullName>
    </submittedName>
</protein>
<accession>A0A1V0QEI6</accession>
<reference evidence="2" key="1">
    <citation type="submission" date="2017-04" db="EMBL/GenBank/DDBJ databases">
        <title>Complete Genome Sequences of Twelve Strains of a Stable Defined Moderately Diverse Mouse Microbiota 2 (sDMDMm2).</title>
        <authorList>
            <person name="Uchimura Y."/>
            <person name="Wyss M."/>
            <person name="Brugiroux S."/>
            <person name="Limenitakis J.P."/>
            <person name="Stecher B."/>
            <person name="McCoy K.D."/>
            <person name="Macpherson A.J."/>
        </authorList>
    </citation>
    <scope>NUCLEOTIDE SEQUENCE</scope>
    <source>
        <strain evidence="2">YL58</strain>
    </source>
</reference>
<dbReference type="KEGG" id="byl:A4V09_23695"/>
<evidence type="ECO:0000313" key="3">
    <source>
        <dbReference type="Proteomes" id="UP000092574"/>
    </source>
</evidence>
<dbReference type="AlphaFoldDB" id="A0A1V0QEI6"/>
<gene>
    <name evidence="2" type="ORF">A4V09_23695</name>
</gene>
<evidence type="ECO:0000256" key="1">
    <source>
        <dbReference type="SAM" id="Phobius"/>
    </source>
</evidence>
<dbReference type="Proteomes" id="UP000092574">
    <property type="component" value="Chromosome"/>
</dbReference>
<dbReference type="InterPro" id="IPR011726">
    <property type="entry name" value="KdpF"/>
</dbReference>
<sequence length="31" mass="3383">MTGGDNMIILGIVILLTAAYLLYALVYPEKL</sequence>
<evidence type="ECO:0000313" key="2">
    <source>
        <dbReference type="EMBL" id="ARE64855.1"/>
    </source>
</evidence>
<keyword evidence="1" id="KW-0472">Membrane</keyword>
<proteinExistence type="predicted"/>
<dbReference type="GO" id="GO:0008556">
    <property type="term" value="F:P-type potassium transmembrane transporter activity"/>
    <property type="evidence" value="ECO:0007669"/>
    <property type="project" value="InterPro"/>
</dbReference>
<keyword evidence="3" id="KW-1185">Reference proteome</keyword>
<dbReference type="GO" id="GO:0005886">
    <property type="term" value="C:plasma membrane"/>
    <property type="evidence" value="ECO:0007669"/>
    <property type="project" value="InterPro"/>
</dbReference>
<keyword evidence="1" id="KW-1133">Transmembrane helix</keyword>
<dbReference type="STRING" id="1796616.A4V09_23695"/>
<keyword evidence="1" id="KW-0812">Transmembrane</keyword>
<dbReference type="EMBL" id="CP015405">
    <property type="protein sequence ID" value="ARE64855.1"/>
    <property type="molecule type" value="Genomic_DNA"/>
</dbReference>